<sequence length="188" mass="20506">LPVGQSPPPEKPSPQPPDPSGHRHPPRSPWWHARARPNPTLTLLPHNGRRGGAPQALWLPTRRGVHPRRGRRGGGVYPSAVPVHALRVRGRGPCAAPRRRAGPAAVAQVARPRRRAPAQDARGEPLRGGGGYASPGRDQEEAWGRGRGRRRGGGQGRRAARRLHTRRRVVRLAVPALALCCRRRLQAC</sequence>
<evidence type="ECO:0000313" key="2">
    <source>
        <dbReference type="EMBL" id="ONM34472.1"/>
    </source>
</evidence>
<feature type="region of interest" description="Disordered" evidence="1">
    <location>
        <begin position="91"/>
        <end position="162"/>
    </location>
</feature>
<organism evidence="2">
    <name type="scientific">Zea mays</name>
    <name type="common">Maize</name>
    <dbReference type="NCBI Taxonomy" id="4577"/>
    <lineage>
        <taxon>Eukaryota</taxon>
        <taxon>Viridiplantae</taxon>
        <taxon>Streptophyta</taxon>
        <taxon>Embryophyta</taxon>
        <taxon>Tracheophyta</taxon>
        <taxon>Spermatophyta</taxon>
        <taxon>Magnoliopsida</taxon>
        <taxon>Liliopsida</taxon>
        <taxon>Poales</taxon>
        <taxon>Poaceae</taxon>
        <taxon>PACMAD clade</taxon>
        <taxon>Panicoideae</taxon>
        <taxon>Andropogonodae</taxon>
        <taxon>Andropogoneae</taxon>
        <taxon>Tripsacinae</taxon>
        <taxon>Zea</taxon>
    </lineage>
</organism>
<reference evidence="2" key="1">
    <citation type="submission" date="2015-12" db="EMBL/GenBank/DDBJ databases">
        <title>Update maize B73 reference genome by single molecule sequencing technologies.</title>
        <authorList>
            <consortium name="Maize Genome Sequencing Project"/>
            <person name="Ware D."/>
        </authorList>
    </citation>
    <scope>NUCLEOTIDE SEQUENCE [LARGE SCALE GENOMIC DNA]</scope>
    <source>
        <tissue evidence="2">Seedling</tissue>
    </source>
</reference>
<dbReference type="AlphaFoldDB" id="A0A1D6N136"/>
<feature type="compositionally biased region" description="Basic residues" evidence="1">
    <location>
        <begin position="146"/>
        <end position="162"/>
    </location>
</feature>
<feature type="region of interest" description="Disordered" evidence="1">
    <location>
        <begin position="1"/>
        <end position="78"/>
    </location>
</feature>
<name>A0A1D6N136_MAIZE</name>
<feature type="non-terminal residue" evidence="2">
    <location>
        <position position="1"/>
    </location>
</feature>
<gene>
    <name evidence="2" type="ORF">ZEAMMB73_Zm00001d042080</name>
</gene>
<evidence type="ECO:0000256" key="1">
    <source>
        <dbReference type="SAM" id="MobiDB-lite"/>
    </source>
</evidence>
<proteinExistence type="predicted"/>
<dbReference type="EMBL" id="CM007649">
    <property type="protein sequence ID" value="ONM34472.1"/>
    <property type="molecule type" value="Genomic_DNA"/>
</dbReference>
<feature type="compositionally biased region" description="Basic residues" evidence="1">
    <location>
        <begin position="63"/>
        <end position="72"/>
    </location>
</feature>
<feature type="compositionally biased region" description="Pro residues" evidence="1">
    <location>
        <begin position="1"/>
        <end position="19"/>
    </location>
</feature>
<feature type="compositionally biased region" description="Low complexity" evidence="1">
    <location>
        <begin position="91"/>
        <end position="110"/>
    </location>
</feature>
<protein>
    <submittedName>
        <fullName evidence="2">F-box protein</fullName>
    </submittedName>
</protein>
<accession>A0A1D6N136</accession>